<feature type="compositionally biased region" description="Polar residues" evidence="1">
    <location>
        <begin position="76"/>
        <end position="85"/>
    </location>
</feature>
<dbReference type="OrthoDB" id="2135488at2759"/>
<evidence type="ECO:0000313" key="3">
    <source>
        <dbReference type="Proteomes" id="UP000193719"/>
    </source>
</evidence>
<reference evidence="2 3" key="1">
    <citation type="submission" date="2016-08" db="EMBL/GenBank/DDBJ databases">
        <title>Genomes of anaerobic fungi encode conserved fungal cellulosomes for biomass hydrolysis.</title>
        <authorList>
            <consortium name="DOE Joint Genome Institute"/>
            <person name="Haitjema C.H."/>
            <person name="Gilmore S.P."/>
            <person name="Henske J.K."/>
            <person name="Solomon K.V."/>
            <person name="De Groot R."/>
            <person name="Kuo A."/>
            <person name="Mondo S.J."/>
            <person name="Salamov A.A."/>
            <person name="Labutti K."/>
            <person name="Zhao Z."/>
            <person name="Chiniquy J."/>
            <person name="Barry K."/>
            <person name="Brewer H.M."/>
            <person name="Purvine S.O."/>
            <person name="Wright A.T."/>
            <person name="Boxma B."/>
            <person name="Van Alen T."/>
            <person name="Hackstein J.H."/>
            <person name="Baker S.E."/>
            <person name="Grigoriev I.V."/>
            <person name="O'Malley M.A."/>
        </authorList>
    </citation>
    <scope>NUCLEOTIDE SEQUENCE [LARGE SCALE GENOMIC DNA]</scope>
    <source>
        <strain evidence="3">finn</strain>
    </source>
</reference>
<feature type="region of interest" description="Disordered" evidence="1">
    <location>
        <begin position="1"/>
        <end position="147"/>
    </location>
</feature>
<organism evidence="2 3">
    <name type="scientific">Piromyces finnis</name>
    <dbReference type="NCBI Taxonomy" id="1754191"/>
    <lineage>
        <taxon>Eukaryota</taxon>
        <taxon>Fungi</taxon>
        <taxon>Fungi incertae sedis</taxon>
        <taxon>Chytridiomycota</taxon>
        <taxon>Chytridiomycota incertae sedis</taxon>
        <taxon>Neocallimastigomycetes</taxon>
        <taxon>Neocallimastigales</taxon>
        <taxon>Neocallimastigaceae</taxon>
        <taxon>Piromyces</taxon>
    </lineage>
</organism>
<dbReference type="AlphaFoldDB" id="A0A1Y1V736"/>
<evidence type="ECO:0000256" key="1">
    <source>
        <dbReference type="SAM" id="MobiDB-lite"/>
    </source>
</evidence>
<proteinExistence type="predicted"/>
<sequence length="233" mass="26481">MKKARKKRKVGNESLDSSVNNSEANTPVLQGNNVLHDPSEMNPDQNNMYDQGQQQGMNPSYDGGNNYYHDQEGANHQHSIQNDQDQGYYDPQYHSQQPPPPHSQNMDMDANSNYYGQPPSANGMPSNGYDNNEPPSSNHDQGYPSYTDEYANILGDTNQLTMEQRQFIVDFLSGKKVSENETSKIIPLNVKTFEDPSANLSIREIIEFEMNFQNGTWRKLKKIKKTLINNAKE</sequence>
<comment type="caution">
    <text evidence="2">The sequence shown here is derived from an EMBL/GenBank/DDBJ whole genome shotgun (WGS) entry which is preliminary data.</text>
</comment>
<reference evidence="2 3" key="2">
    <citation type="submission" date="2016-08" db="EMBL/GenBank/DDBJ databases">
        <title>Pervasive Adenine N6-methylation of Active Genes in Fungi.</title>
        <authorList>
            <consortium name="DOE Joint Genome Institute"/>
            <person name="Mondo S.J."/>
            <person name="Dannebaum R.O."/>
            <person name="Kuo R.C."/>
            <person name="Labutti K."/>
            <person name="Haridas S."/>
            <person name="Kuo A."/>
            <person name="Salamov A."/>
            <person name="Ahrendt S.R."/>
            <person name="Lipzen A."/>
            <person name="Sullivan W."/>
            <person name="Andreopoulos W.B."/>
            <person name="Clum A."/>
            <person name="Lindquist E."/>
            <person name="Daum C."/>
            <person name="Ramamoorthy G.K."/>
            <person name="Gryganskyi A."/>
            <person name="Culley D."/>
            <person name="Magnuson J.K."/>
            <person name="James T.Y."/>
            <person name="O'Malley M.A."/>
            <person name="Stajich J.E."/>
            <person name="Spatafora J.W."/>
            <person name="Visel A."/>
            <person name="Grigoriev I.V."/>
        </authorList>
    </citation>
    <scope>NUCLEOTIDE SEQUENCE [LARGE SCALE GENOMIC DNA]</scope>
    <source>
        <strain evidence="3">finn</strain>
    </source>
</reference>
<dbReference type="STRING" id="1754191.A0A1Y1V736"/>
<keyword evidence="3" id="KW-1185">Reference proteome</keyword>
<gene>
    <name evidence="2" type="ORF">BCR36DRAFT_293298</name>
</gene>
<name>A0A1Y1V736_9FUNG</name>
<feature type="compositionally biased region" description="Polar residues" evidence="1">
    <location>
        <begin position="42"/>
        <end position="58"/>
    </location>
</feature>
<dbReference type="Proteomes" id="UP000193719">
    <property type="component" value="Unassembled WGS sequence"/>
</dbReference>
<feature type="compositionally biased region" description="Polar residues" evidence="1">
    <location>
        <begin position="110"/>
        <end position="140"/>
    </location>
</feature>
<evidence type="ECO:0000313" key="2">
    <source>
        <dbReference type="EMBL" id="ORX48687.1"/>
    </source>
</evidence>
<protein>
    <submittedName>
        <fullName evidence="2">Uncharacterized protein</fullName>
    </submittedName>
</protein>
<accession>A0A1Y1V736</accession>
<dbReference type="EMBL" id="MCFH01000026">
    <property type="protein sequence ID" value="ORX48687.1"/>
    <property type="molecule type" value="Genomic_DNA"/>
</dbReference>
<feature type="compositionally biased region" description="Polar residues" evidence="1">
    <location>
        <begin position="14"/>
        <end position="33"/>
    </location>
</feature>